<dbReference type="EMBL" id="UYJE01008672">
    <property type="protein sequence ID" value="VDI66038.1"/>
    <property type="molecule type" value="Genomic_DNA"/>
</dbReference>
<evidence type="ECO:0000256" key="2">
    <source>
        <dbReference type="ARBA" id="ARBA00022989"/>
    </source>
</evidence>
<gene>
    <name evidence="5" type="ORF">MGAL_10B028707</name>
</gene>
<feature type="domain" description="Cadherin" evidence="4">
    <location>
        <begin position="353"/>
        <end position="430"/>
    </location>
</feature>
<dbReference type="AlphaFoldDB" id="A0A8B6GLY9"/>
<protein>
    <recommendedName>
        <fullName evidence="4">Cadherin domain-containing protein</fullName>
    </recommendedName>
</protein>
<dbReference type="GO" id="GO:0005886">
    <property type="term" value="C:plasma membrane"/>
    <property type="evidence" value="ECO:0007669"/>
    <property type="project" value="UniProtKB-SubCell"/>
</dbReference>
<dbReference type="PANTHER" id="PTHR24026">
    <property type="entry name" value="FAT ATYPICAL CADHERIN-RELATED"/>
    <property type="match status" value="1"/>
</dbReference>
<keyword evidence="2" id="KW-0472">Membrane</keyword>
<dbReference type="CDD" id="cd11304">
    <property type="entry name" value="Cadherin_repeat"/>
    <property type="match status" value="4"/>
</dbReference>
<reference evidence="5" key="1">
    <citation type="submission" date="2018-11" db="EMBL/GenBank/DDBJ databases">
        <authorList>
            <person name="Alioto T."/>
            <person name="Alioto T."/>
        </authorList>
    </citation>
    <scope>NUCLEOTIDE SEQUENCE</scope>
</reference>
<proteinExistence type="predicted"/>
<sequence length="433" mass="47046">VEVQATRNFPQGRQTIKNILVVTITRNVNAPQFTANQYTTTTAISEKLGLGEPVVKVSATDADIGDVLTYSIVPSTGVTDYFYMVPSTGQITLGKLLTTDAGKATSYSFNVNVTDNSNPEKFDISSVIVTVTRNLQSPVFTNTPYTQTINYNQAINVPMFTATALDGDIAPTSSLKFEVDYYSAAPGFFTVNPTSGVITVYNAGLQTAIEQTYTLGLIVYDMEYPEDQDKTNLTITVNRNPAPPAFAPTSYTRVINESYPVGVSLVQLTATDADNHELEYTITGSNPPGGINYFGVNQYSGVIYVSKPLTEVPNVDQYQLTVSVKDRGTPSQTGNNAFVTITITRNKSPPSFAIASYEKTISENFTVGGSVERVAATDSDGTSTPYGQVTYQLVGDSDSNIEQYFSLNVDNGEVRSRQPLTGENVPYYQVWCF</sequence>
<keyword evidence="1" id="KW-0812">Transmembrane</keyword>
<accession>A0A8B6GLY9</accession>
<dbReference type="GO" id="GO:0005509">
    <property type="term" value="F:calcium ion binding"/>
    <property type="evidence" value="ECO:0007669"/>
    <property type="project" value="UniProtKB-UniRule"/>
</dbReference>
<evidence type="ECO:0000256" key="3">
    <source>
        <dbReference type="PROSITE-ProRule" id="PRU00043"/>
    </source>
</evidence>
<name>A0A8B6GLY9_MYTGA</name>
<comment type="caution">
    <text evidence="5">The sequence shown here is derived from an EMBL/GenBank/DDBJ whole genome shotgun (WGS) entry which is preliminary data.</text>
</comment>
<keyword evidence="3" id="KW-0106">Calcium</keyword>
<dbReference type="Gene3D" id="2.60.40.60">
    <property type="entry name" value="Cadherins"/>
    <property type="match status" value="4"/>
</dbReference>
<evidence type="ECO:0000313" key="6">
    <source>
        <dbReference type="Proteomes" id="UP000596742"/>
    </source>
</evidence>
<dbReference type="PROSITE" id="PS50268">
    <property type="entry name" value="CADHERIN_2"/>
    <property type="match status" value="4"/>
</dbReference>
<dbReference type="SMART" id="SM00112">
    <property type="entry name" value="CA"/>
    <property type="match status" value="3"/>
</dbReference>
<organism evidence="5 6">
    <name type="scientific">Mytilus galloprovincialis</name>
    <name type="common">Mediterranean mussel</name>
    <dbReference type="NCBI Taxonomy" id="29158"/>
    <lineage>
        <taxon>Eukaryota</taxon>
        <taxon>Metazoa</taxon>
        <taxon>Spiralia</taxon>
        <taxon>Lophotrochozoa</taxon>
        <taxon>Mollusca</taxon>
        <taxon>Bivalvia</taxon>
        <taxon>Autobranchia</taxon>
        <taxon>Pteriomorphia</taxon>
        <taxon>Mytilida</taxon>
        <taxon>Mytiloidea</taxon>
        <taxon>Mytilidae</taxon>
        <taxon>Mytilinae</taxon>
        <taxon>Mytilus</taxon>
    </lineage>
</organism>
<dbReference type="PRINTS" id="PR00205">
    <property type="entry name" value="CADHERIN"/>
</dbReference>
<keyword evidence="2" id="KW-1133">Transmembrane helix</keyword>
<dbReference type="SUPFAM" id="SSF49313">
    <property type="entry name" value="Cadherin-like"/>
    <property type="match status" value="4"/>
</dbReference>
<evidence type="ECO:0000259" key="4">
    <source>
        <dbReference type="PROSITE" id="PS50268"/>
    </source>
</evidence>
<dbReference type="InterPro" id="IPR015919">
    <property type="entry name" value="Cadherin-like_sf"/>
</dbReference>
<dbReference type="PANTHER" id="PTHR24026:SF126">
    <property type="entry name" value="PROTOCADHERIN FAT 4"/>
    <property type="match status" value="1"/>
</dbReference>
<evidence type="ECO:0000256" key="1">
    <source>
        <dbReference type="ARBA" id="ARBA00022692"/>
    </source>
</evidence>
<dbReference type="OrthoDB" id="6161279at2759"/>
<feature type="domain" description="Cadherin" evidence="4">
    <location>
        <begin position="141"/>
        <end position="246"/>
    </location>
</feature>
<dbReference type="InterPro" id="IPR002126">
    <property type="entry name" value="Cadherin-like_dom"/>
</dbReference>
<dbReference type="Pfam" id="PF00028">
    <property type="entry name" value="Cadherin"/>
    <property type="match status" value="2"/>
</dbReference>
<feature type="domain" description="Cadherin" evidence="4">
    <location>
        <begin position="247"/>
        <end position="352"/>
    </location>
</feature>
<keyword evidence="6" id="KW-1185">Reference proteome</keyword>
<feature type="non-terminal residue" evidence="5">
    <location>
        <position position="433"/>
    </location>
</feature>
<evidence type="ECO:0000313" key="5">
    <source>
        <dbReference type="EMBL" id="VDI66038.1"/>
    </source>
</evidence>
<dbReference type="Proteomes" id="UP000596742">
    <property type="component" value="Unassembled WGS sequence"/>
</dbReference>
<feature type="domain" description="Cadherin" evidence="4">
    <location>
        <begin position="36"/>
        <end position="140"/>
    </location>
</feature>
<dbReference type="GO" id="GO:0007156">
    <property type="term" value="P:homophilic cell adhesion via plasma membrane adhesion molecules"/>
    <property type="evidence" value="ECO:0007669"/>
    <property type="project" value="InterPro"/>
</dbReference>